<dbReference type="AlphaFoldDB" id="A0A804KAE8"/>
<evidence type="ECO:0000313" key="3">
    <source>
        <dbReference type="Proteomes" id="UP000012960"/>
    </source>
</evidence>
<evidence type="ECO:0000256" key="1">
    <source>
        <dbReference type="SAM" id="MobiDB-lite"/>
    </source>
</evidence>
<feature type="region of interest" description="Disordered" evidence="1">
    <location>
        <begin position="1"/>
        <end position="125"/>
    </location>
</feature>
<proteinExistence type="predicted"/>
<feature type="compositionally biased region" description="Low complexity" evidence="1">
    <location>
        <begin position="14"/>
        <end position="25"/>
    </location>
</feature>
<name>A0A804KAE8_MUSAM</name>
<dbReference type="Proteomes" id="UP000012960">
    <property type="component" value="Unplaced"/>
</dbReference>
<sequence>MVVLRALRGGKTLSAPSTRSPAEARASSREAPVDVEAGRPRKQGLPQQKPLGKLRLSQRGQSPHRPATAGRALGEEQPAPVGRRRGRLLESPPSANFAAFRPGGRMSPTKRGRWVTSRRASPPTH</sequence>
<evidence type="ECO:0000313" key="2">
    <source>
        <dbReference type="EnsemblPlants" id="Ma08_p24850.1"/>
    </source>
</evidence>
<accession>A0A804KAE8</accession>
<keyword evidence="3" id="KW-1185">Reference proteome</keyword>
<protein>
    <submittedName>
        <fullName evidence="2">Uncharacterized protein</fullName>
    </submittedName>
</protein>
<organism evidence="2 3">
    <name type="scientific">Musa acuminata subsp. malaccensis</name>
    <name type="common">Wild banana</name>
    <name type="synonym">Musa malaccensis</name>
    <dbReference type="NCBI Taxonomy" id="214687"/>
    <lineage>
        <taxon>Eukaryota</taxon>
        <taxon>Viridiplantae</taxon>
        <taxon>Streptophyta</taxon>
        <taxon>Embryophyta</taxon>
        <taxon>Tracheophyta</taxon>
        <taxon>Spermatophyta</taxon>
        <taxon>Magnoliopsida</taxon>
        <taxon>Liliopsida</taxon>
        <taxon>Zingiberales</taxon>
        <taxon>Musaceae</taxon>
        <taxon>Musa</taxon>
    </lineage>
</organism>
<dbReference type="EnsemblPlants" id="Ma08_t24850.1">
    <property type="protein sequence ID" value="Ma08_p24850.1"/>
    <property type="gene ID" value="Ma08_g24850"/>
</dbReference>
<feature type="compositionally biased region" description="Basic and acidic residues" evidence="1">
    <location>
        <begin position="26"/>
        <end position="39"/>
    </location>
</feature>
<reference evidence="2" key="1">
    <citation type="submission" date="2021-05" db="UniProtKB">
        <authorList>
            <consortium name="EnsemblPlants"/>
        </authorList>
    </citation>
    <scope>IDENTIFICATION</scope>
    <source>
        <strain evidence="2">subsp. malaccensis</strain>
    </source>
</reference>
<dbReference type="Gramene" id="Ma08_t24850.1">
    <property type="protein sequence ID" value="Ma08_p24850.1"/>
    <property type="gene ID" value="Ma08_g24850"/>
</dbReference>
<dbReference type="InParanoid" id="A0A804KAE8"/>